<evidence type="ECO:0000256" key="2">
    <source>
        <dbReference type="ARBA" id="ARBA00022670"/>
    </source>
</evidence>
<dbReference type="AlphaFoldDB" id="A0A9P0C5J3"/>
<evidence type="ECO:0000313" key="9">
    <source>
        <dbReference type="Proteomes" id="UP001153714"/>
    </source>
</evidence>
<dbReference type="InterPro" id="IPR043504">
    <property type="entry name" value="Peptidase_S1_PA_chymotrypsin"/>
</dbReference>
<feature type="domain" description="Peptidase S1" evidence="7">
    <location>
        <begin position="28"/>
        <end position="204"/>
    </location>
</feature>
<evidence type="ECO:0000256" key="1">
    <source>
        <dbReference type="ARBA" id="ARBA00007664"/>
    </source>
</evidence>
<dbReference type="Proteomes" id="UP001153714">
    <property type="component" value="Chromosome 3"/>
</dbReference>
<dbReference type="SUPFAM" id="SSF50494">
    <property type="entry name" value="Trypsin-like serine proteases"/>
    <property type="match status" value="1"/>
</dbReference>
<evidence type="ECO:0000256" key="3">
    <source>
        <dbReference type="ARBA" id="ARBA00022801"/>
    </source>
</evidence>
<evidence type="ECO:0000256" key="4">
    <source>
        <dbReference type="ARBA" id="ARBA00022825"/>
    </source>
</evidence>
<dbReference type="PANTHER" id="PTHR24276">
    <property type="entry name" value="POLYSERASE-RELATED"/>
    <property type="match status" value="1"/>
</dbReference>
<dbReference type="InterPro" id="IPR009003">
    <property type="entry name" value="Peptidase_S1_PA"/>
</dbReference>
<organism evidence="8 9">
    <name type="scientific">Diatraea saccharalis</name>
    <name type="common">sugarcane borer</name>
    <dbReference type="NCBI Taxonomy" id="40085"/>
    <lineage>
        <taxon>Eukaryota</taxon>
        <taxon>Metazoa</taxon>
        <taxon>Ecdysozoa</taxon>
        <taxon>Arthropoda</taxon>
        <taxon>Hexapoda</taxon>
        <taxon>Insecta</taxon>
        <taxon>Pterygota</taxon>
        <taxon>Neoptera</taxon>
        <taxon>Endopterygota</taxon>
        <taxon>Lepidoptera</taxon>
        <taxon>Glossata</taxon>
        <taxon>Ditrysia</taxon>
        <taxon>Pyraloidea</taxon>
        <taxon>Crambidae</taxon>
        <taxon>Crambinae</taxon>
        <taxon>Diatraea</taxon>
    </lineage>
</organism>
<dbReference type="PRINTS" id="PR00722">
    <property type="entry name" value="CHYMOTRYPSIN"/>
</dbReference>
<dbReference type="PANTHER" id="PTHR24276:SF91">
    <property type="entry name" value="AT26814P-RELATED"/>
    <property type="match status" value="1"/>
</dbReference>
<dbReference type="GO" id="GO:0004252">
    <property type="term" value="F:serine-type endopeptidase activity"/>
    <property type="evidence" value="ECO:0007669"/>
    <property type="project" value="InterPro"/>
</dbReference>
<evidence type="ECO:0000259" key="7">
    <source>
        <dbReference type="PROSITE" id="PS50240"/>
    </source>
</evidence>
<reference evidence="8" key="1">
    <citation type="submission" date="2021-12" db="EMBL/GenBank/DDBJ databases">
        <authorList>
            <person name="King R."/>
        </authorList>
    </citation>
    <scope>NUCLEOTIDE SEQUENCE</scope>
</reference>
<accession>A0A9P0C5J3</accession>
<dbReference type="FunFam" id="2.40.10.10:FF:000073">
    <property type="entry name" value="Trypsin alpha"/>
    <property type="match status" value="1"/>
</dbReference>
<dbReference type="PROSITE" id="PS50240">
    <property type="entry name" value="TRYPSIN_DOM"/>
    <property type="match status" value="1"/>
</dbReference>
<feature type="chain" id="PRO_5040280700" description="Peptidase S1 domain-containing protein" evidence="6">
    <location>
        <begin position="18"/>
        <end position="219"/>
    </location>
</feature>
<feature type="signal peptide" evidence="6">
    <location>
        <begin position="1"/>
        <end position="17"/>
    </location>
</feature>
<evidence type="ECO:0000313" key="8">
    <source>
        <dbReference type="EMBL" id="CAH0758483.1"/>
    </source>
</evidence>
<name>A0A9P0C5J3_9NEOP</name>
<dbReference type="InterPro" id="IPR001254">
    <property type="entry name" value="Trypsin_dom"/>
</dbReference>
<gene>
    <name evidence="8" type="ORF">DIATSA_LOCUS8917</name>
</gene>
<evidence type="ECO:0000256" key="6">
    <source>
        <dbReference type="SAM" id="SignalP"/>
    </source>
</evidence>
<dbReference type="EMBL" id="OU893334">
    <property type="protein sequence ID" value="CAH0758483.1"/>
    <property type="molecule type" value="Genomic_DNA"/>
</dbReference>
<dbReference type="InterPro" id="IPR050430">
    <property type="entry name" value="Peptidase_S1"/>
</dbReference>
<keyword evidence="4" id="KW-0720">Serine protease</keyword>
<protein>
    <recommendedName>
        <fullName evidence="7">Peptidase S1 domain-containing protein</fullName>
    </recommendedName>
</protein>
<dbReference type="PROSITE" id="PS00134">
    <property type="entry name" value="TRYPSIN_HIS"/>
    <property type="match status" value="1"/>
</dbReference>
<dbReference type="SMART" id="SM00020">
    <property type="entry name" value="Tryp_SPc"/>
    <property type="match status" value="1"/>
</dbReference>
<evidence type="ECO:0000256" key="5">
    <source>
        <dbReference type="ARBA" id="ARBA00023157"/>
    </source>
</evidence>
<keyword evidence="3" id="KW-0378">Hydrolase</keyword>
<sequence length="219" mass="24293">MAFVELLFFAFLSTASASENVKSANVGIIGGHTITIEQVPFMISLRLNGTYHWCGGSIIHERFILTAAHCIIANREFKVAVGTDQIDNGGQVYDIEKIIPHEQYSSKTQDNDICLIKLTKPIVFGPTVAKIELADETLKLRKKNILAITGWGNTTPTGHVAKHLLQVDIPVVSRPVCQRIYFGLRRQLTPRMICAGGNGKDSCQVYFKIYINLSNIISF</sequence>
<reference evidence="8" key="2">
    <citation type="submission" date="2022-10" db="EMBL/GenBank/DDBJ databases">
        <authorList>
            <consortium name="ENA_rothamsted_submissions"/>
            <consortium name="culmorum"/>
            <person name="King R."/>
        </authorList>
    </citation>
    <scope>NUCLEOTIDE SEQUENCE</scope>
</reference>
<dbReference type="GO" id="GO:0006508">
    <property type="term" value="P:proteolysis"/>
    <property type="evidence" value="ECO:0007669"/>
    <property type="project" value="UniProtKB-KW"/>
</dbReference>
<keyword evidence="9" id="KW-1185">Reference proteome</keyword>
<keyword evidence="6" id="KW-0732">Signal</keyword>
<dbReference type="InterPro" id="IPR001314">
    <property type="entry name" value="Peptidase_S1A"/>
</dbReference>
<comment type="similarity">
    <text evidence="1">Belongs to the peptidase S1 family.</text>
</comment>
<keyword evidence="5" id="KW-1015">Disulfide bond</keyword>
<dbReference type="CDD" id="cd00190">
    <property type="entry name" value="Tryp_SPc"/>
    <property type="match status" value="1"/>
</dbReference>
<dbReference type="Gene3D" id="2.40.10.10">
    <property type="entry name" value="Trypsin-like serine proteases"/>
    <property type="match status" value="1"/>
</dbReference>
<dbReference type="InterPro" id="IPR018114">
    <property type="entry name" value="TRYPSIN_HIS"/>
</dbReference>
<dbReference type="Pfam" id="PF00089">
    <property type="entry name" value="Trypsin"/>
    <property type="match status" value="1"/>
</dbReference>
<dbReference type="OrthoDB" id="10051896at2759"/>
<keyword evidence="2" id="KW-0645">Protease</keyword>
<proteinExistence type="inferred from homology"/>